<comment type="caution">
    <text evidence="2">The sequence shown here is derived from an EMBL/GenBank/DDBJ whole genome shotgun (WGS) entry which is preliminary data.</text>
</comment>
<evidence type="ECO:0000313" key="2">
    <source>
        <dbReference type="EMBL" id="KAB5606167.1"/>
    </source>
</evidence>
<sequence length="165" mass="18745">MTLVYALGRARGALRADLRRVYGLDLDRLLADRGIRPMVLADLTMYLPDGSMLWRVLDTPRAWSVESHLLATIIDLTMLRMWGDADRRRRGPRPMPVKRPGDAKAAPAHPVERSGQDSDGGEEPGRRTCTRRIRAHAIPIDQLDRFMSRGFHDVRHRENRPGMAS</sequence>
<gene>
    <name evidence="2" type="ORF">EHS19_08075</name>
</gene>
<name>A0A5N5RFY0_9BIFI</name>
<dbReference type="Proteomes" id="UP000326336">
    <property type="component" value="Unassembled WGS sequence"/>
</dbReference>
<dbReference type="OrthoDB" id="5147813at2"/>
<protein>
    <submittedName>
        <fullName evidence="2">Uncharacterized protein</fullName>
    </submittedName>
</protein>
<dbReference type="RefSeq" id="WP_151917247.1">
    <property type="nucleotide sequence ID" value="NZ_RQSP01000030.1"/>
</dbReference>
<evidence type="ECO:0000313" key="3">
    <source>
        <dbReference type="Proteomes" id="UP000326336"/>
    </source>
</evidence>
<dbReference type="EMBL" id="RQSP01000030">
    <property type="protein sequence ID" value="KAB5606167.1"/>
    <property type="molecule type" value="Genomic_DNA"/>
</dbReference>
<reference evidence="2 3" key="1">
    <citation type="journal article" date="2019" name="Int. J. Syst. Evol. Microbiol.">
        <title>Bifidobacterium jacchi sp. nov., isolated from the faeces of a baby common marmoset (Callithrix jacchus).</title>
        <authorList>
            <person name="Modesto M."/>
            <person name="Watanabe K."/>
            <person name="Arita M."/>
            <person name="Satti M."/>
            <person name="Oki K."/>
            <person name="Sciavilla P."/>
            <person name="Patavino C."/>
            <person name="Camma C."/>
            <person name="Michelini S."/>
            <person name="Sgorbati B."/>
            <person name="Mattarelli P."/>
        </authorList>
    </citation>
    <scope>NUCLEOTIDE SEQUENCE [LARGE SCALE GENOMIC DNA]</scope>
    <source>
        <strain evidence="2 3">MRM 9.3</strain>
    </source>
</reference>
<accession>A0A5N5RFY0</accession>
<evidence type="ECO:0000256" key="1">
    <source>
        <dbReference type="SAM" id="MobiDB-lite"/>
    </source>
</evidence>
<proteinExistence type="predicted"/>
<dbReference type="AlphaFoldDB" id="A0A5N5RFY0"/>
<keyword evidence="3" id="KW-1185">Reference proteome</keyword>
<organism evidence="2 3">
    <name type="scientific">Bifidobacterium jacchi</name>
    <dbReference type="NCBI Taxonomy" id="2490545"/>
    <lineage>
        <taxon>Bacteria</taxon>
        <taxon>Bacillati</taxon>
        <taxon>Actinomycetota</taxon>
        <taxon>Actinomycetes</taxon>
        <taxon>Bifidobacteriales</taxon>
        <taxon>Bifidobacteriaceae</taxon>
        <taxon>Bifidobacterium</taxon>
    </lineage>
</organism>
<feature type="region of interest" description="Disordered" evidence="1">
    <location>
        <begin position="86"/>
        <end position="134"/>
    </location>
</feature>